<accession>A0AAV4F844</accession>
<evidence type="ECO:0000313" key="3">
    <source>
        <dbReference type="Proteomes" id="UP000762676"/>
    </source>
</evidence>
<dbReference type="EMBL" id="BMAT01000560">
    <property type="protein sequence ID" value="GFR68510.1"/>
    <property type="molecule type" value="Genomic_DNA"/>
</dbReference>
<feature type="region of interest" description="Disordered" evidence="1">
    <location>
        <begin position="135"/>
        <end position="183"/>
    </location>
</feature>
<proteinExistence type="predicted"/>
<dbReference type="AlphaFoldDB" id="A0AAV4F844"/>
<evidence type="ECO:0000313" key="2">
    <source>
        <dbReference type="EMBL" id="GFR68510.1"/>
    </source>
</evidence>
<comment type="caution">
    <text evidence="2">The sequence shown here is derived from an EMBL/GenBank/DDBJ whole genome shotgun (WGS) entry which is preliminary data.</text>
</comment>
<sequence length="233" mass="25907">MPDLVPMFVLEPRPVTWHSMSLRPVMLGNMAEARRSLLPPYFISVVFSKVSRLTNTFPTSPLGRFHNVRNLQVRLRIDSKSISNPLRIDSMVRSHVKGYGISPIASCCSDTPTKRTGPKEAINQGLCKPVTCSLSSADSGHPDLGLDPRRPDNPRDMRTRLDPSSGLSPPYLTATQGQGTLHGCRDQREATPRLRQQQDSGVISPCCLGSFCRGGLRWWQSRQWQAICLLTVV</sequence>
<feature type="compositionally biased region" description="Basic and acidic residues" evidence="1">
    <location>
        <begin position="140"/>
        <end position="161"/>
    </location>
</feature>
<keyword evidence="3" id="KW-1185">Reference proteome</keyword>
<reference evidence="2 3" key="1">
    <citation type="journal article" date="2021" name="Elife">
        <title>Chloroplast acquisition without the gene transfer in kleptoplastic sea slugs, Plakobranchus ocellatus.</title>
        <authorList>
            <person name="Maeda T."/>
            <person name="Takahashi S."/>
            <person name="Yoshida T."/>
            <person name="Shimamura S."/>
            <person name="Takaki Y."/>
            <person name="Nagai Y."/>
            <person name="Toyoda A."/>
            <person name="Suzuki Y."/>
            <person name="Arimoto A."/>
            <person name="Ishii H."/>
            <person name="Satoh N."/>
            <person name="Nishiyama T."/>
            <person name="Hasebe M."/>
            <person name="Maruyama T."/>
            <person name="Minagawa J."/>
            <person name="Obokata J."/>
            <person name="Shigenobu S."/>
        </authorList>
    </citation>
    <scope>NUCLEOTIDE SEQUENCE [LARGE SCALE GENOMIC DNA]</scope>
</reference>
<evidence type="ECO:0000256" key="1">
    <source>
        <dbReference type="SAM" id="MobiDB-lite"/>
    </source>
</evidence>
<organism evidence="2 3">
    <name type="scientific">Elysia marginata</name>
    <dbReference type="NCBI Taxonomy" id="1093978"/>
    <lineage>
        <taxon>Eukaryota</taxon>
        <taxon>Metazoa</taxon>
        <taxon>Spiralia</taxon>
        <taxon>Lophotrochozoa</taxon>
        <taxon>Mollusca</taxon>
        <taxon>Gastropoda</taxon>
        <taxon>Heterobranchia</taxon>
        <taxon>Euthyneura</taxon>
        <taxon>Panpulmonata</taxon>
        <taxon>Sacoglossa</taxon>
        <taxon>Placobranchoidea</taxon>
        <taxon>Plakobranchidae</taxon>
        <taxon>Elysia</taxon>
    </lineage>
</organism>
<protein>
    <submittedName>
        <fullName evidence="2">Uncharacterized protein</fullName>
    </submittedName>
</protein>
<gene>
    <name evidence="2" type="ORF">ElyMa_000280300</name>
</gene>
<name>A0AAV4F844_9GAST</name>
<dbReference type="Proteomes" id="UP000762676">
    <property type="component" value="Unassembled WGS sequence"/>
</dbReference>